<dbReference type="Proteomes" id="UP000032487">
    <property type="component" value="Unassembled WGS sequence"/>
</dbReference>
<dbReference type="AlphaFoldDB" id="A0A0D9ANQ1"/>
<dbReference type="PATRIC" id="fig|316.101.peg.1711"/>
<sequence length="88" mass="9741">MVILSAQVGVRLRGLGEFRGSRGTFQVTTEEVVDQQDRDDATMTAIEHASSIASTQPRSTPVDDFAGLRQRYGRYKLRPSFGTPRLAL</sequence>
<organism evidence="1 2">
    <name type="scientific">Stutzerimonas stutzeri</name>
    <name type="common">Pseudomonas stutzeri</name>
    <dbReference type="NCBI Taxonomy" id="316"/>
    <lineage>
        <taxon>Bacteria</taxon>
        <taxon>Pseudomonadati</taxon>
        <taxon>Pseudomonadota</taxon>
        <taxon>Gammaproteobacteria</taxon>
        <taxon>Pseudomonadales</taxon>
        <taxon>Pseudomonadaceae</taxon>
        <taxon>Stutzerimonas</taxon>
    </lineage>
</organism>
<accession>A0A0D9ANQ1</accession>
<gene>
    <name evidence="1" type="ORF">UF78_13675</name>
</gene>
<evidence type="ECO:0000313" key="2">
    <source>
        <dbReference type="Proteomes" id="UP000032487"/>
    </source>
</evidence>
<dbReference type="EMBL" id="JYHV01000024">
    <property type="protein sequence ID" value="KJH81016.1"/>
    <property type="molecule type" value="Genomic_DNA"/>
</dbReference>
<reference evidence="1 2" key="1">
    <citation type="submission" date="2015-02" db="EMBL/GenBank/DDBJ databases">
        <title>Draft genome sequence of Pseudomonas stutzeri NT0128 isolated from wheat (Triticum turgidum) rhizosphere.</title>
        <authorList>
            <person name="Tovi N."/>
            <person name="Frenk S."/>
            <person name="Hadar Y."/>
            <person name="Minz D."/>
        </authorList>
    </citation>
    <scope>NUCLEOTIDE SEQUENCE [LARGE SCALE GENOMIC DNA]</scope>
    <source>
        <strain evidence="1 2">NT0128</strain>
    </source>
</reference>
<comment type="caution">
    <text evidence="1">The sequence shown here is derived from an EMBL/GenBank/DDBJ whole genome shotgun (WGS) entry which is preliminary data.</text>
</comment>
<protein>
    <submittedName>
        <fullName evidence="1">Uncharacterized protein</fullName>
    </submittedName>
</protein>
<evidence type="ECO:0000313" key="1">
    <source>
        <dbReference type="EMBL" id="KJH81016.1"/>
    </source>
</evidence>
<name>A0A0D9ANQ1_STUST</name>
<proteinExistence type="predicted"/>